<dbReference type="OrthoDB" id="7024at10239"/>
<dbReference type="KEGG" id="vg:1494731"/>
<evidence type="ECO:0000256" key="1">
    <source>
        <dbReference type="SAM" id="Phobius"/>
    </source>
</evidence>
<dbReference type="GeneID" id="1494731"/>
<protein>
    <submittedName>
        <fullName evidence="2">AMV141</fullName>
    </submittedName>
</protein>
<keyword evidence="3" id="KW-1185">Reference proteome</keyword>
<keyword evidence="1" id="KW-0472">Membrane</keyword>
<feature type="transmembrane region" description="Helical" evidence="1">
    <location>
        <begin position="6"/>
        <end position="28"/>
    </location>
</feature>
<evidence type="ECO:0000313" key="2">
    <source>
        <dbReference type="EMBL" id="AAG02847.1"/>
    </source>
</evidence>
<dbReference type="Proteomes" id="UP000000872">
    <property type="component" value="Segment"/>
</dbReference>
<dbReference type="RefSeq" id="NP_064923.1">
    <property type="nucleotide sequence ID" value="NC_002520.1"/>
</dbReference>
<proteinExistence type="predicted"/>
<organismHost>
    <name type="scientific">Amsacta</name>
    <dbReference type="NCBI Taxonomy" id="340055"/>
</organismHost>
<keyword evidence="1" id="KW-0812">Transmembrane</keyword>
<sequence>MTSGLIVGSIITGVLILYVGVLIGIIWLSIMPYYQVESFDINSPGYSKITIPPQQLEKQLIMEKPQENIINNDYDPLIYSTKHIQNNDSNLNCNNNIIVKNKKNRIKMNCDEFNELYCKSSLNCNNTCCDDTNLYISIHYTDRLPLKHAVHNINLANMKKTDILFINNANIKHENKIIDYREDKSLNFPRINIDNDNLHTQSELSGYYTYSSYIESDCSQMFIGVSTDSIFMSDPSARSEIYDKKTDYDGYFISIPVRIVSGQFAGNKLRLINIYKMYDPIYKYVSIETFKIIQYIFDFIYNEFSDDILIIGGYFGLRNELIQLAMNKSKLNEKLSLFPYNNMSTVNNFEGCSNPDAILIDKKLINNCKVKVITNDPWFYDNNNHYILTVILENFKDKNYENSKEVARANWNRLHNKNNSIYPPQYEIPIDYVNVESDEYNIRNNPAKIITE</sequence>
<accession>Q9EMQ8</accession>
<keyword evidence="1" id="KW-1133">Transmembrane helix</keyword>
<evidence type="ECO:0000313" key="3">
    <source>
        <dbReference type="Proteomes" id="UP000000872"/>
    </source>
</evidence>
<name>Q9EMQ8_AMEPV</name>
<dbReference type="EMBL" id="AF250284">
    <property type="protein sequence ID" value="AAG02847.1"/>
    <property type="molecule type" value="Genomic_DNA"/>
</dbReference>
<organism evidence="2 3">
    <name type="scientific">Amsacta moorei entomopoxvirus</name>
    <name type="common">AmEPV</name>
    <dbReference type="NCBI Taxonomy" id="28321"/>
    <lineage>
        <taxon>Viruses</taxon>
        <taxon>Varidnaviria</taxon>
        <taxon>Bamfordvirae</taxon>
        <taxon>Nucleocytoviricota</taxon>
        <taxon>Pokkesviricetes</taxon>
        <taxon>Chitovirales</taxon>
        <taxon>Poxviridae</taxon>
        <taxon>Entomopoxvirinae</taxon>
        <taxon>Betaentomopoxvirus</taxon>
    </lineage>
</organism>
<gene>
    <name evidence="2" type="primary">AMV141</name>
</gene>
<reference evidence="2 3" key="1">
    <citation type="journal article" date="2000" name="Virology">
        <title>Complete genomic sequence of the Amsacta moorei entomopoxvirus: analysis and comparison with other poxviruses.</title>
        <authorList>
            <person name="Bawden A.L."/>
            <person name="Glassberg K.J."/>
            <person name="Diggans J."/>
            <person name="Shaw R."/>
            <person name="Farmerie W."/>
            <person name="Moyer R.W."/>
        </authorList>
    </citation>
    <scope>NUCLEOTIDE SEQUENCE [LARGE SCALE GENOMIC DNA]</scope>
</reference>